<proteinExistence type="inferred from homology"/>
<dbReference type="InterPro" id="IPR012188">
    <property type="entry name" value="ME_PTA"/>
</dbReference>
<name>A0A917MYG9_9BACT</name>
<protein>
    <submittedName>
        <fullName evidence="14">Malic enzyme</fullName>
    </submittedName>
</protein>
<feature type="transmembrane region" description="Helical" evidence="11">
    <location>
        <begin position="206"/>
        <end position="225"/>
    </location>
</feature>
<dbReference type="Gene3D" id="3.40.50.10950">
    <property type="match status" value="1"/>
</dbReference>
<dbReference type="SUPFAM" id="SSF53659">
    <property type="entry name" value="Isocitrate/Isopropylmalate dehydrogenase-like"/>
    <property type="match status" value="1"/>
</dbReference>
<evidence type="ECO:0000259" key="12">
    <source>
        <dbReference type="SMART" id="SM00919"/>
    </source>
</evidence>
<dbReference type="InterPro" id="IPR046346">
    <property type="entry name" value="Aminoacid_DH-like_N_sf"/>
</dbReference>
<dbReference type="GO" id="GO:0051287">
    <property type="term" value="F:NAD binding"/>
    <property type="evidence" value="ECO:0007669"/>
    <property type="project" value="InterPro"/>
</dbReference>
<keyword evidence="10" id="KW-0521">NADP</keyword>
<evidence type="ECO:0000256" key="2">
    <source>
        <dbReference type="ARBA" id="ARBA00001946"/>
    </source>
</evidence>
<comment type="similarity">
    <text evidence="3">In the N-terminal section; belongs to the malic enzymes family.</text>
</comment>
<dbReference type="Pfam" id="PF03949">
    <property type="entry name" value="Malic_M"/>
    <property type="match status" value="1"/>
</dbReference>
<dbReference type="InterPro" id="IPR045213">
    <property type="entry name" value="Malic_NAD-bd_bact_type"/>
</dbReference>
<dbReference type="InterPro" id="IPR042112">
    <property type="entry name" value="P_AcTrfase_dom2"/>
</dbReference>
<dbReference type="GO" id="GO:0004470">
    <property type="term" value="F:malic enzyme activity"/>
    <property type="evidence" value="ECO:0007669"/>
    <property type="project" value="InterPro"/>
</dbReference>
<dbReference type="GO" id="GO:0046872">
    <property type="term" value="F:metal ion binding"/>
    <property type="evidence" value="ECO:0007669"/>
    <property type="project" value="UniProtKB-KW"/>
</dbReference>
<dbReference type="PIRSF" id="PIRSF036684">
    <property type="entry name" value="ME_PTA"/>
    <property type="match status" value="1"/>
</dbReference>
<dbReference type="EMBL" id="BMIB01000005">
    <property type="protein sequence ID" value="GGH78776.1"/>
    <property type="molecule type" value="Genomic_DNA"/>
</dbReference>
<keyword evidence="11" id="KW-0472">Membrane</keyword>
<dbReference type="CDD" id="cd05311">
    <property type="entry name" value="NAD_bind_2_malic_enz"/>
    <property type="match status" value="1"/>
</dbReference>
<reference evidence="14" key="1">
    <citation type="journal article" date="2014" name="Int. J. Syst. Evol. Microbiol.">
        <title>Complete genome sequence of Corynebacterium casei LMG S-19264T (=DSM 44701T), isolated from a smear-ripened cheese.</title>
        <authorList>
            <consortium name="US DOE Joint Genome Institute (JGI-PGF)"/>
            <person name="Walter F."/>
            <person name="Albersmeier A."/>
            <person name="Kalinowski J."/>
            <person name="Ruckert C."/>
        </authorList>
    </citation>
    <scope>NUCLEOTIDE SEQUENCE</scope>
    <source>
        <strain evidence="14">CGMCC 1.15290</strain>
    </source>
</reference>
<feature type="binding site" evidence="9">
    <location>
        <position position="152"/>
    </location>
    <ligand>
        <name>a divalent metal cation</name>
        <dbReference type="ChEBI" id="CHEBI:60240"/>
    </ligand>
</feature>
<feature type="active site" description="Proton acceptor" evidence="8">
    <location>
        <position position="110"/>
    </location>
</feature>
<evidence type="ECO:0000313" key="14">
    <source>
        <dbReference type="EMBL" id="GGH78776.1"/>
    </source>
</evidence>
<dbReference type="SMART" id="SM00919">
    <property type="entry name" value="Malic_M"/>
    <property type="match status" value="1"/>
</dbReference>
<dbReference type="SMART" id="SM01274">
    <property type="entry name" value="malic"/>
    <property type="match status" value="1"/>
</dbReference>
<dbReference type="GO" id="GO:0016616">
    <property type="term" value="F:oxidoreductase activity, acting on the CH-OH group of donors, NAD or NADP as acceptor"/>
    <property type="evidence" value="ECO:0007669"/>
    <property type="project" value="InterPro"/>
</dbReference>
<dbReference type="SUPFAM" id="SSF51735">
    <property type="entry name" value="NAD(P)-binding Rossmann-fold domains"/>
    <property type="match status" value="1"/>
</dbReference>
<feature type="binding site" evidence="10">
    <location>
        <position position="302"/>
    </location>
    <ligand>
        <name>a divalent metal cation</name>
        <dbReference type="ChEBI" id="CHEBI:60240"/>
    </ligand>
</feature>
<evidence type="ECO:0000313" key="15">
    <source>
        <dbReference type="Proteomes" id="UP000627292"/>
    </source>
</evidence>
<dbReference type="FunFam" id="3.40.50.720:FF:000095">
    <property type="entry name" value="NADP-dependent malic enzyme"/>
    <property type="match status" value="1"/>
</dbReference>
<organism evidence="14 15">
    <name type="scientific">Filimonas zeae</name>
    <dbReference type="NCBI Taxonomy" id="1737353"/>
    <lineage>
        <taxon>Bacteria</taxon>
        <taxon>Pseudomonadati</taxon>
        <taxon>Bacteroidota</taxon>
        <taxon>Chitinophagia</taxon>
        <taxon>Chitinophagales</taxon>
        <taxon>Chitinophagaceae</taxon>
        <taxon>Filimonas</taxon>
    </lineage>
</organism>
<evidence type="ECO:0000256" key="9">
    <source>
        <dbReference type="PIRSR" id="PIRSR036684-2"/>
    </source>
</evidence>
<dbReference type="PANTHER" id="PTHR43237">
    <property type="entry name" value="NADP-DEPENDENT MALIC ENZYME"/>
    <property type="match status" value="1"/>
</dbReference>
<keyword evidence="7" id="KW-0511">Multifunctional enzyme</keyword>
<comment type="caution">
    <text evidence="14">The sequence shown here is derived from an EMBL/GenBank/DDBJ whole genome shotgun (WGS) entry which is preliminary data.</text>
</comment>
<evidence type="ECO:0000256" key="5">
    <source>
        <dbReference type="ARBA" id="ARBA00022723"/>
    </source>
</evidence>
<dbReference type="Gene3D" id="3.40.50.10750">
    <property type="entry name" value="Isocitrate/Isopropylmalate dehydrogenase-like"/>
    <property type="match status" value="1"/>
</dbReference>
<evidence type="ECO:0000256" key="3">
    <source>
        <dbReference type="ARBA" id="ARBA00007686"/>
    </source>
</evidence>
<dbReference type="GO" id="GO:0006108">
    <property type="term" value="P:malate metabolic process"/>
    <property type="evidence" value="ECO:0007669"/>
    <property type="project" value="InterPro"/>
</dbReference>
<keyword evidence="6" id="KW-0560">Oxidoreductase</keyword>
<dbReference type="AlphaFoldDB" id="A0A917MYG9"/>
<feature type="binding site" evidence="10">
    <location>
        <position position="178"/>
    </location>
    <ligand>
        <name>a divalent metal cation</name>
        <dbReference type="ChEBI" id="CHEBI:60240"/>
    </ligand>
</feature>
<gene>
    <name evidence="14" type="primary">maeB</name>
    <name evidence="14" type="ORF">GCM10011379_47140</name>
</gene>
<dbReference type="Gene3D" id="3.40.50.720">
    <property type="entry name" value="NAD(P)-binding Rossmann-like Domain"/>
    <property type="match status" value="1"/>
</dbReference>
<dbReference type="InterPro" id="IPR037062">
    <property type="entry name" value="Malic_N_dom_sf"/>
</dbReference>
<evidence type="ECO:0000259" key="13">
    <source>
        <dbReference type="SMART" id="SM01274"/>
    </source>
</evidence>
<evidence type="ECO:0000256" key="11">
    <source>
        <dbReference type="SAM" id="Phobius"/>
    </source>
</evidence>
<evidence type="ECO:0000256" key="1">
    <source>
        <dbReference type="ARBA" id="ARBA00001936"/>
    </source>
</evidence>
<keyword evidence="11" id="KW-0812">Transmembrane</keyword>
<feature type="binding site" evidence="10">
    <location>
        <begin position="92"/>
        <end position="99"/>
    </location>
    <ligand>
        <name>NADP(+)</name>
        <dbReference type="ChEBI" id="CHEBI:58349"/>
    </ligand>
</feature>
<feature type="domain" description="Malic enzyme NAD-binding" evidence="12">
    <location>
        <begin position="179"/>
        <end position="415"/>
    </location>
</feature>
<dbReference type="Proteomes" id="UP000627292">
    <property type="component" value="Unassembled WGS sequence"/>
</dbReference>
<feature type="domain" description="Malic enzyme N-terminal" evidence="13">
    <location>
        <begin position="34"/>
        <end position="167"/>
    </location>
</feature>
<keyword evidence="15" id="KW-1185">Reference proteome</keyword>
<dbReference type="InterPro" id="IPR012301">
    <property type="entry name" value="Malic_N_dom"/>
</dbReference>
<dbReference type="SUPFAM" id="SSF53223">
    <property type="entry name" value="Aminoacid dehydrogenase-like, N-terminal domain"/>
    <property type="match status" value="1"/>
</dbReference>
<dbReference type="Pfam" id="PF01515">
    <property type="entry name" value="PTA_PTB"/>
    <property type="match status" value="1"/>
</dbReference>
<evidence type="ECO:0000256" key="8">
    <source>
        <dbReference type="PIRSR" id="PIRSR036684-1"/>
    </source>
</evidence>
<dbReference type="InterPro" id="IPR036291">
    <property type="entry name" value="NAD(P)-bd_dom_sf"/>
</dbReference>
<keyword evidence="5 9" id="KW-0479">Metal-binding</keyword>
<evidence type="ECO:0000256" key="6">
    <source>
        <dbReference type="ARBA" id="ARBA00023002"/>
    </source>
</evidence>
<comment type="cofactor">
    <cofactor evidence="1">
        <name>Mn(2+)</name>
        <dbReference type="ChEBI" id="CHEBI:29035"/>
    </cofactor>
</comment>
<reference evidence="14" key="2">
    <citation type="submission" date="2020-09" db="EMBL/GenBank/DDBJ databases">
        <authorList>
            <person name="Sun Q."/>
            <person name="Zhou Y."/>
        </authorList>
    </citation>
    <scope>NUCLEOTIDE SEQUENCE</scope>
    <source>
        <strain evidence="14">CGMCC 1.15290</strain>
    </source>
</reference>
<sequence>MDYRVYMPAKNRNMDKQIQLRKQQALEYHSKGRPGKIEVVPTKEAKTQRDLSLAYSPGVAEPCKEIFNNKEDVYKYTAKGNLVGVISNGTAVLGLGDIGPEAGKPVMEGKGVLFKIFADIDVFDIEINEKDPEKFVQIVKSLEPTFGGINLEDIKAPECFYIEKALREQMNIPVMHDDQHGTAIISGAALLNALEIQKKKIEKARFVINGAGAAAMACVQIYVALGARYENFTMFDIDGVLHTGRTDLDEVKRKFAVQKSDINLEKAMKDADVFVGLSVRNVVTQEMVKSMAKNPVVFAMANPEPEISYDLATAARKDIIMATGRSDYPNMVNNVLGFPFIFRGALDVRASQINEAMKLAAVKALADLAKTPVPDIVNLAYNQKNMSFGPEYIIPKPLDPRLLATVSPAVAKAAIDSGVAKVKIDDWEAYTIELNKRLGLDNQIMRALGAKARRDPKRIVFAEADNVKVLKAASIVYDEGICYPILLGNEEKIRRIAEENTLDISDLPIIDPHHESTEEKRNLYAEVFFWKRQRKGFNYYESKKVMSDRNHYGCMMVEMGDADGMISGLTRDYAETIRPALQIIGTEEGVKRIAGMYLLLTKKGPLFLGDTTVNFNPTAEELADIAELVAKEVKTFNLTPRIAMLSYSNFGSNNSPEARLVAEATRILKERDRTLIVDGEMQASLPFNKEIMRDNYPFSELVNEDVNTLIFPNLSAGNVAYGLLKEVGGADAIGPILLGLKKPVHVLQLGSSVRSIINMANIAVIDAQLKCKLNTDDAVQRSQWWKGRKGKKDK</sequence>
<dbReference type="InterPro" id="IPR002505">
    <property type="entry name" value="PTA_PTB"/>
</dbReference>
<keyword evidence="11" id="KW-1133">Transmembrane helix</keyword>
<evidence type="ECO:0000256" key="4">
    <source>
        <dbReference type="ARBA" id="ARBA00008756"/>
    </source>
</evidence>
<dbReference type="Pfam" id="PF00390">
    <property type="entry name" value="malic"/>
    <property type="match status" value="1"/>
</dbReference>
<feature type="binding site" evidence="9">
    <location>
        <position position="153"/>
    </location>
    <ligand>
        <name>a divalent metal cation</name>
        <dbReference type="ChEBI" id="CHEBI:60240"/>
    </ligand>
</feature>
<dbReference type="InterPro" id="IPR042113">
    <property type="entry name" value="P_AcTrfase_dom1"/>
</dbReference>
<dbReference type="InterPro" id="IPR051674">
    <property type="entry name" value="Malate_Decarboxylase"/>
</dbReference>
<comment type="similarity">
    <text evidence="4">In the C-terminal section; belongs to the phosphate acetyltransferase and butyryltransferase family.</text>
</comment>
<comment type="cofactor">
    <cofactor evidence="2">
        <name>Mg(2+)</name>
        <dbReference type="ChEBI" id="CHEBI:18420"/>
    </cofactor>
</comment>
<dbReference type="PANTHER" id="PTHR43237:SF4">
    <property type="entry name" value="NADP-DEPENDENT MALIC ENZYME"/>
    <property type="match status" value="1"/>
</dbReference>
<evidence type="ECO:0000256" key="7">
    <source>
        <dbReference type="ARBA" id="ARBA00023268"/>
    </source>
</evidence>
<dbReference type="FunFam" id="3.40.50.10380:FF:000003">
    <property type="entry name" value="NADP-dependent malic enzyme"/>
    <property type="match status" value="1"/>
</dbReference>
<evidence type="ECO:0000256" key="10">
    <source>
        <dbReference type="PIRSR" id="PIRSR036684-3"/>
    </source>
</evidence>
<dbReference type="InterPro" id="IPR012302">
    <property type="entry name" value="Malic_NAD-bd"/>
</dbReference>
<accession>A0A917MYG9</accession>
<dbReference type="GO" id="GO:0016746">
    <property type="term" value="F:acyltransferase activity"/>
    <property type="evidence" value="ECO:0007669"/>
    <property type="project" value="InterPro"/>
</dbReference>
<dbReference type="Gene3D" id="3.40.50.10380">
    <property type="entry name" value="Malic enzyme, N-terminal domain"/>
    <property type="match status" value="1"/>
</dbReference>